<gene>
    <name evidence="2" type="primary">asnC</name>
    <name evidence="2" type="ORF">CIB50_0001033</name>
</gene>
<dbReference type="GO" id="GO:0005829">
    <property type="term" value="C:cytosol"/>
    <property type="evidence" value="ECO:0007669"/>
    <property type="project" value="TreeGrafter"/>
</dbReference>
<dbReference type="RefSeq" id="WP_055082827.1">
    <property type="nucleotide sequence ID" value="NZ_CP059343.1"/>
</dbReference>
<dbReference type="InterPro" id="IPR036390">
    <property type="entry name" value="WH_DNA-bd_sf"/>
</dbReference>
<dbReference type="InterPro" id="IPR011008">
    <property type="entry name" value="Dimeric_a/b-barrel"/>
</dbReference>
<dbReference type="SUPFAM" id="SSF54909">
    <property type="entry name" value="Dimeric alpha+beta barrel"/>
    <property type="match status" value="1"/>
</dbReference>
<dbReference type="KEGG" id="kvr:CIB50_0001033"/>
<dbReference type="InterPro" id="IPR019888">
    <property type="entry name" value="Tscrpt_reg_AsnC-like"/>
</dbReference>
<reference evidence="3" key="1">
    <citation type="submission" date="2017-08" db="EMBL/GenBank/DDBJ databases">
        <title>Draft Genome Sequence of Kocuria varians 80.</title>
        <authorList>
            <person name="Minaev M."/>
            <person name="Kurbakov K.A."/>
            <person name="Solodovnikova G.I."/>
            <person name="Kuznetsova O.A."/>
            <person name="Lisitsyn A.B."/>
        </authorList>
    </citation>
    <scope>NUCLEOTIDE SEQUENCE [LARGE SCALE GENOMIC DNA]</scope>
    <source>
        <strain evidence="3">80</strain>
    </source>
</reference>
<evidence type="ECO:0000313" key="3">
    <source>
        <dbReference type="Proteomes" id="UP000216825"/>
    </source>
</evidence>
<dbReference type="InterPro" id="IPR036388">
    <property type="entry name" value="WH-like_DNA-bd_sf"/>
</dbReference>
<dbReference type="CDD" id="cd00090">
    <property type="entry name" value="HTH_ARSR"/>
    <property type="match status" value="1"/>
</dbReference>
<proteinExistence type="predicted"/>
<organism evidence="2 3">
    <name type="scientific">Kocuria varians</name>
    <name type="common">Micrococcus varians</name>
    <dbReference type="NCBI Taxonomy" id="1272"/>
    <lineage>
        <taxon>Bacteria</taxon>
        <taxon>Bacillati</taxon>
        <taxon>Actinomycetota</taxon>
        <taxon>Actinomycetes</taxon>
        <taxon>Micrococcales</taxon>
        <taxon>Micrococcaceae</taxon>
        <taxon>Kocuria</taxon>
    </lineage>
</organism>
<feature type="domain" description="Transcription regulator AsnC/Lrp ligand binding" evidence="1">
    <location>
        <begin position="70"/>
        <end position="140"/>
    </location>
</feature>
<dbReference type="SMART" id="SM00344">
    <property type="entry name" value="HTH_ASNC"/>
    <property type="match status" value="1"/>
</dbReference>
<dbReference type="GO" id="GO:0043200">
    <property type="term" value="P:response to amino acid"/>
    <property type="evidence" value="ECO:0007669"/>
    <property type="project" value="TreeGrafter"/>
</dbReference>
<evidence type="ECO:0000259" key="1">
    <source>
        <dbReference type="Pfam" id="PF01037"/>
    </source>
</evidence>
<dbReference type="GO" id="GO:0043565">
    <property type="term" value="F:sequence-specific DNA binding"/>
    <property type="evidence" value="ECO:0007669"/>
    <property type="project" value="TreeGrafter"/>
</dbReference>
<accession>A0A7D7KY83</accession>
<keyword evidence="3" id="KW-1185">Reference proteome</keyword>
<dbReference type="SUPFAM" id="SSF46785">
    <property type="entry name" value="Winged helix' DNA-binding domain"/>
    <property type="match status" value="1"/>
</dbReference>
<dbReference type="InterPro" id="IPR019887">
    <property type="entry name" value="Tscrpt_reg_AsnC/Lrp_C"/>
</dbReference>
<dbReference type="EMBL" id="CP059343">
    <property type="protein sequence ID" value="QMS56330.1"/>
    <property type="molecule type" value="Genomic_DNA"/>
</dbReference>
<sequence length="162" mass="17325">MKIDELDVRIVELFSREDGIGVLAASRELGVARPTVQSRLDKLRAAGVIESSGPLLNPAEFGYPVMAIVSIEIAQGVGHIAVGTALKEIPEIVEMYTVSGDHDVMVRVVAKSNDDLQRVLDAVAVTGAVNRTRSVVVLQTHFQNRLLPLFARVGGVGDVVGE</sequence>
<dbReference type="Pfam" id="PF13412">
    <property type="entry name" value="HTH_24"/>
    <property type="match status" value="1"/>
</dbReference>
<dbReference type="PANTHER" id="PTHR30154">
    <property type="entry name" value="LEUCINE-RESPONSIVE REGULATORY PROTEIN"/>
    <property type="match status" value="1"/>
</dbReference>
<dbReference type="AlphaFoldDB" id="A0A7D7KY83"/>
<protein>
    <submittedName>
        <fullName evidence="2">Regulatory protein AsnC</fullName>
    </submittedName>
</protein>
<name>A0A7D7KY83_KOCVA</name>
<dbReference type="Gene3D" id="1.10.10.10">
    <property type="entry name" value="Winged helix-like DNA-binding domain superfamily/Winged helix DNA-binding domain"/>
    <property type="match status" value="1"/>
</dbReference>
<reference evidence="2 3" key="2">
    <citation type="submission" date="2020-07" db="EMBL/GenBank/DDBJ databases">
        <title>Genome of starter culture bacteria Kocuria salsicia reveals its technological properties and safety for usage in meat industry.</title>
        <authorList>
            <person name="Michael M."/>
            <person name="Konstantin K."/>
            <person name="Evgenii K."/>
            <person name="Galina S."/>
            <person name="Oksana K."/>
            <person name="Andrei L."/>
        </authorList>
    </citation>
    <scope>NUCLEOTIDE SEQUENCE [LARGE SCALE GENOMIC DNA]</scope>
    <source>
        <strain evidence="2 3">80</strain>
    </source>
</reference>
<dbReference type="Proteomes" id="UP000216825">
    <property type="component" value="Chromosome"/>
</dbReference>
<dbReference type="Gene3D" id="3.30.70.920">
    <property type="match status" value="1"/>
</dbReference>
<dbReference type="InterPro" id="IPR011991">
    <property type="entry name" value="ArsR-like_HTH"/>
</dbReference>
<dbReference type="Pfam" id="PF01037">
    <property type="entry name" value="AsnC_trans_reg"/>
    <property type="match status" value="1"/>
</dbReference>
<evidence type="ECO:0000313" key="2">
    <source>
        <dbReference type="EMBL" id="QMS56330.1"/>
    </source>
</evidence>
<dbReference type="PANTHER" id="PTHR30154:SF34">
    <property type="entry name" value="TRANSCRIPTIONAL REGULATOR AZLB"/>
    <property type="match status" value="1"/>
</dbReference>